<evidence type="ECO:0000256" key="3">
    <source>
        <dbReference type="ARBA" id="ARBA00023242"/>
    </source>
</evidence>
<gene>
    <name evidence="7" type="primary">REB1</name>
    <name evidence="7" type="ORF">GGI19_002821</name>
</gene>
<evidence type="ECO:0000313" key="7">
    <source>
        <dbReference type="EMBL" id="KAJ2753866.1"/>
    </source>
</evidence>
<dbReference type="Proteomes" id="UP001140011">
    <property type="component" value="Unassembled WGS sequence"/>
</dbReference>
<dbReference type="PROSITE" id="PS50090">
    <property type="entry name" value="MYB_LIKE"/>
    <property type="match status" value="1"/>
</dbReference>
<organism evidence="7 8">
    <name type="scientific">Coemansia pectinata</name>
    <dbReference type="NCBI Taxonomy" id="1052879"/>
    <lineage>
        <taxon>Eukaryota</taxon>
        <taxon>Fungi</taxon>
        <taxon>Fungi incertae sedis</taxon>
        <taxon>Zoopagomycota</taxon>
        <taxon>Kickxellomycotina</taxon>
        <taxon>Kickxellomycetes</taxon>
        <taxon>Kickxellales</taxon>
        <taxon>Kickxellaceae</taxon>
        <taxon>Coemansia</taxon>
    </lineage>
</organism>
<feature type="region of interest" description="Disordered" evidence="4">
    <location>
        <begin position="510"/>
        <end position="534"/>
    </location>
</feature>
<proteinExistence type="predicted"/>
<dbReference type="PROSITE" id="PS51294">
    <property type="entry name" value="HTH_MYB"/>
    <property type="match status" value="1"/>
</dbReference>
<keyword evidence="2" id="KW-0238">DNA-binding</keyword>
<dbReference type="OrthoDB" id="39591at2759"/>
<protein>
    <submittedName>
        <fullName evidence="7">RNA polymerase I enhancer binding protein</fullName>
    </submittedName>
</protein>
<dbReference type="InterPro" id="IPR001005">
    <property type="entry name" value="SANT/Myb"/>
</dbReference>
<dbReference type="PANTHER" id="PTHR46380">
    <property type="entry name" value="CYCLIN-D-BINDING MYB-LIKE TRANSCRIPTION FACTOR 1"/>
    <property type="match status" value="1"/>
</dbReference>
<dbReference type="CDD" id="cd00167">
    <property type="entry name" value="SANT"/>
    <property type="match status" value="1"/>
</dbReference>
<evidence type="ECO:0000259" key="6">
    <source>
        <dbReference type="PROSITE" id="PS51294"/>
    </source>
</evidence>
<dbReference type="InterPro" id="IPR017930">
    <property type="entry name" value="Myb_dom"/>
</dbReference>
<feature type="compositionally biased region" description="Low complexity" evidence="4">
    <location>
        <begin position="86"/>
        <end position="99"/>
    </location>
</feature>
<dbReference type="InterPro" id="IPR051651">
    <property type="entry name" value="DMTF1_DNA-bind_reg"/>
</dbReference>
<comment type="subcellular location">
    <subcellularLocation>
        <location evidence="1">Nucleus</location>
    </subcellularLocation>
</comment>
<dbReference type="InterPro" id="IPR009057">
    <property type="entry name" value="Homeodomain-like_sf"/>
</dbReference>
<name>A0A9W8GVE1_9FUNG</name>
<dbReference type="Pfam" id="PF00249">
    <property type="entry name" value="Myb_DNA-binding"/>
    <property type="match status" value="1"/>
</dbReference>
<feature type="domain" description="HTH myb-type" evidence="6">
    <location>
        <begin position="217"/>
        <end position="264"/>
    </location>
</feature>
<dbReference type="GO" id="GO:0000976">
    <property type="term" value="F:transcription cis-regulatory region binding"/>
    <property type="evidence" value="ECO:0007669"/>
    <property type="project" value="TreeGrafter"/>
</dbReference>
<evidence type="ECO:0000256" key="1">
    <source>
        <dbReference type="ARBA" id="ARBA00004123"/>
    </source>
</evidence>
<evidence type="ECO:0000256" key="4">
    <source>
        <dbReference type="SAM" id="MobiDB-lite"/>
    </source>
</evidence>
<dbReference type="GO" id="GO:0005634">
    <property type="term" value="C:nucleus"/>
    <property type="evidence" value="ECO:0007669"/>
    <property type="project" value="UniProtKB-SubCell"/>
</dbReference>
<dbReference type="Gene3D" id="1.10.10.60">
    <property type="entry name" value="Homeodomain-like"/>
    <property type="match status" value="1"/>
</dbReference>
<reference evidence="7" key="1">
    <citation type="submission" date="2022-07" db="EMBL/GenBank/DDBJ databases">
        <title>Phylogenomic reconstructions and comparative analyses of Kickxellomycotina fungi.</title>
        <authorList>
            <person name="Reynolds N.K."/>
            <person name="Stajich J.E."/>
            <person name="Barry K."/>
            <person name="Grigoriev I.V."/>
            <person name="Crous P."/>
            <person name="Smith M.E."/>
        </authorList>
    </citation>
    <scope>NUCLEOTIDE SEQUENCE</scope>
    <source>
        <strain evidence="7">BCRC 34297</strain>
    </source>
</reference>
<sequence>MTPSRNIDSEGEASDEAVMALAELLQLYSGLMGDSVEAAARALMQAKVAASEVQSMRGGAQDALQRVRLSRSVVNATSSRQTVHAQPHTQTQTLPQTQQRHQHHNQGQAQRHGVGRRWFTQEHLMQMQRDGVVFTKGKFTEAENTVIESTIAAFVSAHGLTQQQIYDHLFRHKTRDSTGKQLRKAFWPILAEALPLRQVQAIYHHVRRRCHPLNHMGAWTTTEDETLLRLVAENGLAWEAISGEMGRMGTNCRDRWRYIQSQVQSGGRSGAATEASAAVDDAITLASPALSTTFYQAAVGGRCHCRPASGHCEAQSSHSTPAALERLWASDSMSSAPTSDRTVASGTIYKDSQTLKIGEDPEAVSTAWWLSSDGEHAHTACPLRPFAHMVVALGDGGGDGGWADNPGRRGSSSIGSSSGCSALGRISTQQLMASRVVHLSDTLRRKMHSIAPGSAVDGTVGDMLRFAASSEGDEMRGGGGSSPNTRMRAVSSGLWNMLGWLVGSNIGSAAPEPHARRAESEPAVERPYRRREVAEERGDDPLLVGNEGLGAVELAVVRAGRQASCVFALCAHALAPAIRDEWRAWQAAASSQRTQSTAGDESLAVVHVAEVSTLHRVACAGMPSVVPPALALEQHFAPLVSGTGTLGAAPQLPALVRDVDEDDCGVDAAVRNMALLVSRHGLVEMAYPLRPTQIVSDSDDDGESAGLTVALGGLLGESLFSRIHPEDVARVVKALRLAWDARPDAYHFARLRREWQRKRQEPSSMQATKVVDSRQILHSDGIEVANGVVGLTLQLQVTGAQAAAVDWSCAESTAHHTRFARMQLTRWPLVVRPPRPTGTSEPGAEPHDGFVLAAIQPLAEPARARARTPLAADVKKRSISSVASSSTLVGLGSSSSLLGSAELVRLCRSASNLSFDDATARPSLDIPPVRGASAMAMAMAIPGSLSKRRNSIAPASLHESAAADHANAFATPRELAY</sequence>
<dbReference type="SMART" id="SM00717">
    <property type="entry name" value="SANT"/>
    <property type="match status" value="1"/>
</dbReference>
<dbReference type="AlphaFoldDB" id="A0A9W8GVE1"/>
<keyword evidence="8" id="KW-1185">Reference proteome</keyword>
<accession>A0A9W8GVE1</accession>
<evidence type="ECO:0000313" key="8">
    <source>
        <dbReference type="Proteomes" id="UP001140011"/>
    </source>
</evidence>
<comment type="caution">
    <text evidence="7">The sequence shown here is derived from an EMBL/GenBank/DDBJ whole genome shotgun (WGS) entry which is preliminary data.</text>
</comment>
<dbReference type="GO" id="GO:0003700">
    <property type="term" value="F:DNA-binding transcription factor activity"/>
    <property type="evidence" value="ECO:0007669"/>
    <property type="project" value="TreeGrafter"/>
</dbReference>
<feature type="compositionally biased region" description="Basic and acidic residues" evidence="4">
    <location>
        <begin position="513"/>
        <end position="534"/>
    </location>
</feature>
<dbReference type="PANTHER" id="PTHR46380:SF2">
    <property type="entry name" value="CYCLIN-D-BINDING MYB-LIKE TRANSCRIPTION FACTOR 1"/>
    <property type="match status" value="1"/>
</dbReference>
<dbReference type="SUPFAM" id="SSF46689">
    <property type="entry name" value="Homeodomain-like"/>
    <property type="match status" value="1"/>
</dbReference>
<feature type="region of interest" description="Disordered" evidence="4">
    <location>
        <begin position="75"/>
        <end position="113"/>
    </location>
</feature>
<keyword evidence="3" id="KW-0539">Nucleus</keyword>
<evidence type="ECO:0000259" key="5">
    <source>
        <dbReference type="PROSITE" id="PS50090"/>
    </source>
</evidence>
<feature type="compositionally biased region" description="Polar residues" evidence="4">
    <location>
        <begin position="75"/>
        <end position="84"/>
    </location>
</feature>
<dbReference type="EMBL" id="JANBUH010000156">
    <property type="protein sequence ID" value="KAJ2753866.1"/>
    <property type="molecule type" value="Genomic_DNA"/>
</dbReference>
<evidence type="ECO:0000256" key="2">
    <source>
        <dbReference type="ARBA" id="ARBA00023125"/>
    </source>
</evidence>
<feature type="domain" description="Myb-like" evidence="5">
    <location>
        <begin position="211"/>
        <end position="260"/>
    </location>
</feature>